<name>A0A4D7QCM6_9HYPH</name>
<dbReference type="EMBL" id="CP039865">
    <property type="protein sequence ID" value="QCK84938.1"/>
    <property type="molecule type" value="Genomic_DNA"/>
</dbReference>
<feature type="compositionally biased region" description="Polar residues" evidence="1">
    <location>
        <begin position="19"/>
        <end position="30"/>
    </location>
</feature>
<feature type="compositionally biased region" description="Low complexity" evidence="1">
    <location>
        <begin position="1"/>
        <end position="12"/>
    </location>
</feature>
<dbReference type="AlphaFoldDB" id="A0A4D7QCM6"/>
<feature type="region of interest" description="Disordered" evidence="1">
    <location>
        <begin position="1"/>
        <end position="31"/>
    </location>
</feature>
<protein>
    <submittedName>
        <fullName evidence="2">Uncharacterized protein</fullName>
    </submittedName>
</protein>
<organism evidence="2 3">
    <name type="scientific">Phreatobacter aquaticus</name>
    <dbReference type="NCBI Taxonomy" id="2570229"/>
    <lineage>
        <taxon>Bacteria</taxon>
        <taxon>Pseudomonadati</taxon>
        <taxon>Pseudomonadota</taxon>
        <taxon>Alphaproteobacteria</taxon>
        <taxon>Hyphomicrobiales</taxon>
        <taxon>Phreatobacteraceae</taxon>
        <taxon>Phreatobacter</taxon>
    </lineage>
</organism>
<dbReference type="OrthoDB" id="8482093at2"/>
<evidence type="ECO:0000313" key="3">
    <source>
        <dbReference type="Proteomes" id="UP000298588"/>
    </source>
</evidence>
<gene>
    <name evidence="2" type="ORF">E8L99_03660</name>
</gene>
<keyword evidence="3" id="KW-1185">Reference proteome</keyword>
<dbReference type="RefSeq" id="WP_137098272.1">
    <property type="nucleotide sequence ID" value="NZ_CP039865.1"/>
</dbReference>
<proteinExistence type="predicted"/>
<evidence type="ECO:0000313" key="2">
    <source>
        <dbReference type="EMBL" id="QCK84938.1"/>
    </source>
</evidence>
<dbReference type="Proteomes" id="UP000298588">
    <property type="component" value="Chromosome"/>
</dbReference>
<sequence length="86" mass="8980">MDTSTVSSVSTTPVAIATRPTSATRPTVGQTRDKLAVPNKTSGVRVSLTPEARQHLSRLEAFTATIGTPKQPKTMGPPGMSLDMSA</sequence>
<evidence type="ECO:0000256" key="1">
    <source>
        <dbReference type="SAM" id="MobiDB-lite"/>
    </source>
</evidence>
<reference evidence="2 3" key="1">
    <citation type="submission" date="2019-04" db="EMBL/GenBank/DDBJ databases">
        <title>Phreatobacter aquaticus sp. nov.</title>
        <authorList>
            <person name="Choi A."/>
            <person name="Baek K."/>
        </authorList>
    </citation>
    <scope>NUCLEOTIDE SEQUENCE [LARGE SCALE GENOMIC DNA]</scope>
    <source>
        <strain evidence="2 3">NMCR1094</strain>
    </source>
</reference>
<feature type="region of interest" description="Disordered" evidence="1">
    <location>
        <begin position="65"/>
        <end position="86"/>
    </location>
</feature>
<dbReference type="KEGG" id="paqt:E8L99_03660"/>
<accession>A0A4D7QCM6</accession>